<evidence type="ECO:0000256" key="2">
    <source>
        <dbReference type="ARBA" id="ARBA00022741"/>
    </source>
</evidence>
<reference evidence="3 4" key="1">
    <citation type="submission" date="2013-11" db="EMBL/GenBank/DDBJ databases">
        <title>Genome sequencing of Stegodyphus mimosarum.</title>
        <authorList>
            <person name="Bechsgaard J."/>
        </authorList>
    </citation>
    <scope>NUCLEOTIDE SEQUENCE [LARGE SCALE GENOMIC DNA]</scope>
</reference>
<evidence type="ECO:0000313" key="4">
    <source>
        <dbReference type="Proteomes" id="UP000054359"/>
    </source>
</evidence>
<dbReference type="Proteomes" id="UP000054359">
    <property type="component" value="Unassembled WGS sequence"/>
</dbReference>
<comment type="similarity">
    <text evidence="1">Belongs to the small GTPase superfamily. Rab family.</text>
</comment>
<dbReference type="PANTHER" id="PTHR47978">
    <property type="match status" value="1"/>
</dbReference>
<dbReference type="PRINTS" id="PR00449">
    <property type="entry name" value="RASTRNSFRMNG"/>
</dbReference>
<dbReference type="PROSITE" id="PS51419">
    <property type="entry name" value="RAB"/>
    <property type="match status" value="1"/>
</dbReference>
<dbReference type="CDD" id="cd00154">
    <property type="entry name" value="Rab"/>
    <property type="match status" value="1"/>
</dbReference>
<dbReference type="AlphaFoldDB" id="A0A087UIJ4"/>
<dbReference type="InterPro" id="IPR005225">
    <property type="entry name" value="Small_GTP-bd"/>
</dbReference>
<dbReference type="InterPro" id="IPR001806">
    <property type="entry name" value="Small_GTPase"/>
</dbReference>
<accession>A0A087UIJ4</accession>
<keyword evidence="4" id="KW-1185">Reference proteome</keyword>
<dbReference type="GO" id="GO:0003924">
    <property type="term" value="F:GTPase activity"/>
    <property type="evidence" value="ECO:0007669"/>
    <property type="project" value="InterPro"/>
</dbReference>
<feature type="non-terminal residue" evidence="3">
    <location>
        <position position="154"/>
    </location>
</feature>
<dbReference type="PROSITE" id="PS51421">
    <property type="entry name" value="RAS"/>
    <property type="match status" value="1"/>
</dbReference>
<proteinExistence type="inferred from homology"/>
<dbReference type="GO" id="GO:0005525">
    <property type="term" value="F:GTP binding"/>
    <property type="evidence" value="ECO:0007669"/>
    <property type="project" value="InterPro"/>
</dbReference>
<dbReference type="SMART" id="SM00174">
    <property type="entry name" value="RHO"/>
    <property type="match status" value="1"/>
</dbReference>
<dbReference type="OMA" id="QYTGTEK"/>
<dbReference type="Pfam" id="PF00071">
    <property type="entry name" value="Ras"/>
    <property type="match status" value="1"/>
</dbReference>
<organism evidence="3 4">
    <name type="scientific">Stegodyphus mimosarum</name>
    <name type="common">African social velvet spider</name>
    <dbReference type="NCBI Taxonomy" id="407821"/>
    <lineage>
        <taxon>Eukaryota</taxon>
        <taxon>Metazoa</taxon>
        <taxon>Ecdysozoa</taxon>
        <taxon>Arthropoda</taxon>
        <taxon>Chelicerata</taxon>
        <taxon>Arachnida</taxon>
        <taxon>Araneae</taxon>
        <taxon>Araneomorphae</taxon>
        <taxon>Entelegynae</taxon>
        <taxon>Eresoidea</taxon>
        <taxon>Eresidae</taxon>
        <taxon>Stegodyphus</taxon>
    </lineage>
</organism>
<dbReference type="Gene3D" id="3.40.50.300">
    <property type="entry name" value="P-loop containing nucleotide triphosphate hydrolases"/>
    <property type="match status" value="1"/>
</dbReference>
<evidence type="ECO:0000256" key="1">
    <source>
        <dbReference type="ARBA" id="ARBA00006270"/>
    </source>
</evidence>
<dbReference type="FunFam" id="3.40.50.300:FF:001329">
    <property type="entry name" value="Small GTP-binding protein, putative"/>
    <property type="match status" value="1"/>
</dbReference>
<dbReference type="NCBIfam" id="TIGR00231">
    <property type="entry name" value="small_GTP"/>
    <property type="match status" value="1"/>
</dbReference>
<dbReference type="OrthoDB" id="6412633at2759"/>
<dbReference type="SMART" id="SM00175">
    <property type="entry name" value="RAB"/>
    <property type="match status" value="1"/>
</dbReference>
<keyword evidence="2" id="KW-0547">Nucleotide-binding</keyword>
<dbReference type="STRING" id="407821.A0A087UIJ4"/>
<name>A0A087UIJ4_STEMI</name>
<gene>
    <name evidence="3" type="ORF">X975_00223</name>
</gene>
<dbReference type="SUPFAM" id="SSF52540">
    <property type="entry name" value="P-loop containing nucleoside triphosphate hydrolases"/>
    <property type="match status" value="1"/>
</dbReference>
<evidence type="ECO:0000313" key="3">
    <source>
        <dbReference type="EMBL" id="KFM77183.1"/>
    </source>
</evidence>
<dbReference type="InterPro" id="IPR027417">
    <property type="entry name" value="P-loop_NTPase"/>
</dbReference>
<dbReference type="EMBL" id="KK119961">
    <property type="protein sequence ID" value="KFM77183.1"/>
    <property type="molecule type" value="Genomic_DNA"/>
</dbReference>
<protein>
    <submittedName>
        <fullName evidence="3">Ras-related protein RABA2a</fullName>
    </submittedName>
</protein>
<dbReference type="SMART" id="SM00173">
    <property type="entry name" value="RAS"/>
    <property type="match status" value="1"/>
</dbReference>
<sequence>MAGYTKFVVIFIGEMAVGKTSILKRYKMRNFCETTCSTVVADCDDIFLKVKGETIRLIIWDTAGQEKFRSIVISYYRKAEGVLLVFDVTDPLSFSRVKYWLSELRKINDHAEVIIVGNKAEDPNRRMVSDSDIRNFVRQEGLDYMECSAKSGYN</sequence>